<keyword evidence="1" id="KW-0472">Membrane</keyword>
<dbReference type="EMBL" id="LR214951">
    <property type="protein sequence ID" value="VEU59285.1"/>
    <property type="molecule type" value="Genomic_DNA"/>
</dbReference>
<keyword evidence="1" id="KW-1133">Transmembrane helix</keyword>
<feature type="transmembrane region" description="Helical" evidence="1">
    <location>
        <begin position="13"/>
        <end position="31"/>
    </location>
</feature>
<dbReference type="Proteomes" id="UP000289440">
    <property type="component" value="Chromosome"/>
</dbReference>
<protein>
    <recommendedName>
        <fullName evidence="4">TM2 domain</fullName>
    </recommendedName>
</protein>
<feature type="transmembrane region" description="Helical" evidence="1">
    <location>
        <begin position="78"/>
        <end position="106"/>
    </location>
</feature>
<keyword evidence="3" id="KW-1185">Reference proteome</keyword>
<evidence type="ECO:0000313" key="3">
    <source>
        <dbReference type="Proteomes" id="UP000289440"/>
    </source>
</evidence>
<gene>
    <name evidence="2" type="ORF">NCTC10166_00252</name>
</gene>
<feature type="transmembrane region" description="Helical" evidence="1">
    <location>
        <begin position="38"/>
        <end position="58"/>
    </location>
</feature>
<reference evidence="2 3" key="1">
    <citation type="submission" date="2019-01" db="EMBL/GenBank/DDBJ databases">
        <authorList>
            <consortium name="Pathogen Informatics"/>
        </authorList>
    </citation>
    <scope>NUCLEOTIDE SEQUENCE [LARGE SCALE GENOMIC DNA]</scope>
    <source>
        <strain evidence="2 3">NCTC10166</strain>
    </source>
</reference>
<dbReference type="AlphaFoldDB" id="A0A449A4W6"/>
<name>A0A449A4W6_9BACT</name>
<evidence type="ECO:0000256" key="1">
    <source>
        <dbReference type="SAM" id="Phobius"/>
    </source>
</evidence>
<accession>A0A449A4W6</accession>
<proteinExistence type="predicted"/>
<evidence type="ECO:0008006" key="4">
    <source>
        <dbReference type="Google" id="ProtNLM"/>
    </source>
</evidence>
<organism evidence="2 3">
    <name type="scientific">Mesomycoplasma neurolyticum</name>
    <dbReference type="NCBI Taxonomy" id="2120"/>
    <lineage>
        <taxon>Bacteria</taxon>
        <taxon>Bacillati</taxon>
        <taxon>Mycoplasmatota</taxon>
        <taxon>Mycoplasmoidales</taxon>
        <taxon>Metamycoplasmataceae</taxon>
        <taxon>Mesomycoplasma</taxon>
    </lineage>
</organism>
<keyword evidence="1" id="KW-0812">Transmembrane</keyword>
<dbReference type="RefSeq" id="WP_129719687.1">
    <property type="nucleotide sequence ID" value="NZ_LR214951.1"/>
</dbReference>
<dbReference type="KEGG" id="mnu:NCTC10166_00252"/>
<sequence length="139" mass="16115">MTNFRKDGKSKSTLFWLSLFGGLFGLEYFYVNKKLLGLLKLYISWIGATLIVIMWILYGSILNKEGLPVISYYDVKIVSIFGSVILVFNGLWTIYNTVAIFLGIFLDENKKPINTWNDKHIEYIDSLLELKKFRKENNG</sequence>
<evidence type="ECO:0000313" key="2">
    <source>
        <dbReference type="EMBL" id="VEU59285.1"/>
    </source>
</evidence>